<feature type="binding site" evidence="3">
    <location>
        <position position="13"/>
    </location>
    <ligand>
        <name>Zn(2+)</name>
        <dbReference type="ChEBI" id="CHEBI:29105"/>
    </ligand>
</feature>
<dbReference type="GO" id="GO:0006355">
    <property type="term" value="P:regulation of DNA-templated transcription"/>
    <property type="evidence" value="ECO:0007669"/>
    <property type="project" value="InterPro"/>
</dbReference>
<accession>A0A4P7XIJ4</accession>
<dbReference type="GO" id="GO:0008270">
    <property type="term" value="F:zinc ion binding"/>
    <property type="evidence" value="ECO:0007669"/>
    <property type="project" value="UniProtKB-UniRule"/>
</dbReference>
<dbReference type="AlphaFoldDB" id="A0A4P7XIJ4"/>
<protein>
    <recommendedName>
        <fullName evidence="3">DNA gyrase inhibitor YacG</fullName>
    </recommendedName>
</protein>
<keyword evidence="2 3" id="KW-0862">Zinc</keyword>
<sequence>MSELPFSVSCPTCRKTVVWNEESAYRPFCSKRCRDVDLGAWSFEEYRIPGAPVAPEDLPDEIDEEDKPH</sequence>
<feature type="binding site" evidence="3">
    <location>
        <position position="10"/>
    </location>
    <ligand>
        <name>Zn(2+)</name>
        <dbReference type="ChEBI" id="CHEBI:29105"/>
    </ligand>
</feature>
<dbReference type="NCBIfam" id="NF001638">
    <property type="entry name" value="PRK00418.1"/>
    <property type="match status" value="1"/>
</dbReference>
<dbReference type="EMBL" id="CP031093">
    <property type="protein sequence ID" value="QCF26543.1"/>
    <property type="molecule type" value="Genomic_DNA"/>
</dbReference>
<comment type="similarity">
    <text evidence="3">Belongs to the DNA gyrase inhibitor YacG family.</text>
</comment>
<gene>
    <name evidence="3" type="primary">yacG</name>
    <name evidence="4" type="ORF">soil367_11700</name>
</gene>
<comment type="cofactor">
    <cofactor evidence="3">
        <name>Zn(2+)</name>
        <dbReference type="ChEBI" id="CHEBI:29105"/>
    </cofactor>
    <text evidence="3">Binds 1 zinc ion.</text>
</comment>
<dbReference type="SUPFAM" id="SSF57716">
    <property type="entry name" value="Glucocorticoid receptor-like (DNA-binding domain)"/>
    <property type="match status" value="1"/>
</dbReference>
<evidence type="ECO:0000256" key="2">
    <source>
        <dbReference type="ARBA" id="ARBA00022833"/>
    </source>
</evidence>
<proteinExistence type="inferred from homology"/>
<dbReference type="KEGG" id="hmi:soil367_11700"/>
<evidence type="ECO:0000313" key="5">
    <source>
        <dbReference type="Proteomes" id="UP000298049"/>
    </source>
</evidence>
<evidence type="ECO:0000313" key="4">
    <source>
        <dbReference type="EMBL" id="QCF26543.1"/>
    </source>
</evidence>
<dbReference type="PANTHER" id="PTHR36150:SF1">
    <property type="entry name" value="DNA GYRASE INHIBITOR YACG"/>
    <property type="match status" value="1"/>
</dbReference>
<dbReference type="PANTHER" id="PTHR36150">
    <property type="entry name" value="DNA GYRASE INHIBITOR YACG"/>
    <property type="match status" value="1"/>
</dbReference>
<dbReference type="OrthoDB" id="9809663at2"/>
<dbReference type="Proteomes" id="UP000298049">
    <property type="component" value="Chromosome"/>
</dbReference>
<evidence type="ECO:0000256" key="1">
    <source>
        <dbReference type="ARBA" id="ARBA00022723"/>
    </source>
</evidence>
<dbReference type="InterPro" id="IPR013088">
    <property type="entry name" value="Znf_NHR/GATA"/>
</dbReference>
<dbReference type="RefSeq" id="WP_136549252.1">
    <property type="nucleotide sequence ID" value="NZ_CP031093.1"/>
</dbReference>
<feature type="binding site" evidence="3">
    <location>
        <position position="33"/>
    </location>
    <ligand>
        <name>Zn(2+)</name>
        <dbReference type="ChEBI" id="CHEBI:29105"/>
    </ligand>
</feature>
<organism evidence="4 5">
    <name type="scientific">Hydrocarboniclastica marina</name>
    <dbReference type="NCBI Taxonomy" id="2259620"/>
    <lineage>
        <taxon>Bacteria</taxon>
        <taxon>Pseudomonadati</taxon>
        <taxon>Pseudomonadota</taxon>
        <taxon>Gammaproteobacteria</taxon>
        <taxon>Alteromonadales</taxon>
        <taxon>Alteromonadaceae</taxon>
        <taxon>Hydrocarboniclastica</taxon>
    </lineage>
</organism>
<feature type="binding site" evidence="3">
    <location>
        <position position="29"/>
    </location>
    <ligand>
        <name>Zn(2+)</name>
        <dbReference type="ChEBI" id="CHEBI:29105"/>
    </ligand>
</feature>
<reference evidence="4 5" key="1">
    <citation type="submission" date="2018-07" db="EMBL/GenBank/DDBJ databases">
        <title>Marsedoiliclastica nanhaica gen. nov. sp. nov., a novel marine hydrocarbonoclastic bacterium isolated from an in-situ enriched hydrocarbon-degrading consortium in deep-sea sediment.</title>
        <authorList>
            <person name="Dong C."/>
            <person name="Ma T."/>
            <person name="Liu R."/>
            <person name="Shao Z."/>
        </authorList>
    </citation>
    <scope>NUCLEOTIDE SEQUENCE [LARGE SCALE GENOMIC DNA]</scope>
    <source>
        <strain evidence="5">soil36-7</strain>
    </source>
</reference>
<dbReference type="HAMAP" id="MF_00649">
    <property type="entry name" value="DNA_gyrase_inhibitor_YacG"/>
    <property type="match status" value="1"/>
</dbReference>
<keyword evidence="1 3" id="KW-0479">Metal-binding</keyword>
<dbReference type="Gene3D" id="3.30.50.10">
    <property type="entry name" value="Erythroid Transcription Factor GATA-1, subunit A"/>
    <property type="match status" value="1"/>
</dbReference>
<keyword evidence="5" id="KW-1185">Reference proteome</keyword>
<comment type="function">
    <text evidence="3">Inhibits all the catalytic activities of DNA gyrase by preventing its interaction with DNA. Acts by binding directly to the C-terminal domain of GyrB, which probably disrupts DNA binding by the gyrase.</text>
</comment>
<dbReference type="Pfam" id="PF03884">
    <property type="entry name" value="YacG"/>
    <property type="match status" value="1"/>
</dbReference>
<comment type="subunit">
    <text evidence="3">Interacts with GyrB.</text>
</comment>
<name>A0A4P7XIJ4_9ALTE</name>
<dbReference type="InterPro" id="IPR005584">
    <property type="entry name" value="DNA_gyrase_inhibitor_YacG"/>
</dbReference>
<dbReference type="GO" id="GO:0008657">
    <property type="term" value="F:DNA topoisomerase type II (double strand cut, ATP-hydrolyzing) inhibitor activity"/>
    <property type="evidence" value="ECO:0007669"/>
    <property type="project" value="UniProtKB-UniRule"/>
</dbReference>
<evidence type="ECO:0000256" key="3">
    <source>
        <dbReference type="HAMAP-Rule" id="MF_00649"/>
    </source>
</evidence>